<organism evidence="2 3">
    <name type="scientific">Helianthus annuus</name>
    <name type="common">Common sunflower</name>
    <dbReference type="NCBI Taxonomy" id="4232"/>
    <lineage>
        <taxon>Eukaryota</taxon>
        <taxon>Viridiplantae</taxon>
        <taxon>Streptophyta</taxon>
        <taxon>Embryophyta</taxon>
        <taxon>Tracheophyta</taxon>
        <taxon>Spermatophyta</taxon>
        <taxon>Magnoliopsida</taxon>
        <taxon>eudicotyledons</taxon>
        <taxon>Gunneridae</taxon>
        <taxon>Pentapetalae</taxon>
        <taxon>asterids</taxon>
        <taxon>campanulids</taxon>
        <taxon>Asterales</taxon>
        <taxon>Asteraceae</taxon>
        <taxon>Asteroideae</taxon>
        <taxon>Heliantheae alliance</taxon>
        <taxon>Heliantheae</taxon>
        <taxon>Helianthus</taxon>
    </lineage>
</organism>
<name>A0A9K3HT89_HELAN</name>
<reference evidence="2" key="1">
    <citation type="journal article" date="2017" name="Nature">
        <title>The sunflower genome provides insights into oil metabolism, flowering and Asterid evolution.</title>
        <authorList>
            <person name="Badouin H."/>
            <person name="Gouzy J."/>
            <person name="Grassa C.J."/>
            <person name="Murat F."/>
            <person name="Staton S.E."/>
            <person name="Cottret L."/>
            <person name="Lelandais-Briere C."/>
            <person name="Owens G.L."/>
            <person name="Carrere S."/>
            <person name="Mayjonade B."/>
            <person name="Legrand L."/>
            <person name="Gill N."/>
            <person name="Kane N.C."/>
            <person name="Bowers J.E."/>
            <person name="Hubner S."/>
            <person name="Bellec A."/>
            <person name="Berard A."/>
            <person name="Berges H."/>
            <person name="Blanchet N."/>
            <person name="Boniface M.C."/>
            <person name="Brunel D."/>
            <person name="Catrice O."/>
            <person name="Chaidir N."/>
            <person name="Claudel C."/>
            <person name="Donnadieu C."/>
            <person name="Faraut T."/>
            <person name="Fievet G."/>
            <person name="Helmstetter N."/>
            <person name="King M."/>
            <person name="Knapp S.J."/>
            <person name="Lai Z."/>
            <person name="Le Paslier M.C."/>
            <person name="Lippi Y."/>
            <person name="Lorenzon L."/>
            <person name="Mandel J.R."/>
            <person name="Marage G."/>
            <person name="Marchand G."/>
            <person name="Marquand E."/>
            <person name="Bret-Mestries E."/>
            <person name="Morien E."/>
            <person name="Nambeesan S."/>
            <person name="Nguyen T."/>
            <person name="Pegot-Espagnet P."/>
            <person name="Pouilly N."/>
            <person name="Raftis F."/>
            <person name="Sallet E."/>
            <person name="Schiex T."/>
            <person name="Thomas J."/>
            <person name="Vandecasteele C."/>
            <person name="Vares D."/>
            <person name="Vear F."/>
            <person name="Vautrin S."/>
            <person name="Crespi M."/>
            <person name="Mangin B."/>
            <person name="Burke J.M."/>
            <person name="Salse J."/>
            <person name="Munos S."/>
            <person name="Vincourt P."/>
            <person name="Rieseberg L.H."/>
            <person name="Langlade N.B."/>
        </authorList>
    </citation>
    <scope>NUCLEOTIDE SEQUENCE</scope>
    <source>
        <tissue evidence="2">Leaves</tissue>
    </source>
</reference>
<sequence length="56" mass="6486">MIFESPKDAMPWVGLYIAIASLICTLAMAADAIQGFWQWKLWFPNRFFTLYAYCSS</sequence>
<evidence type="ECO:0000256" key="1">
    <source>
        <dbReference type="SAM" id="Phobius"/>
    </source>
</evidence>
<dbReference type="Proteomes" id="UP000215914">
    <property type="component" value="Unassembled WGS sequence"/>
</dbReference>
<feature type="transmembrane region" description="Helical" evidence="1">
    <location>
        <begin position="12"/>
        <end position="37"/>
    </location>
</feature>
<keyword evidence="1" id="KW-0812">Transmembrane</keyword>
<keyword evidence="1" id="KW-1133">Transmembrane helix</keyword>
<gene>
    <name evidence="2" type="ORF">HanXRQr2_Chr11g0517411</name>
</gene>
<evidence type="ECO:0000313" key="3">
    <source>
        <dbReference type="Proteomes" id="UP000215914"/>
    </source>
</evidence>
<keyword evidence="1" id="KW-0472">Membrane</keyword>
<protein>
    <submittedName>
        <fullName evidence="2">Uncharacterized protein</fullName>
    </submittedName>
</protein>
<reference evidence="2" key="2">
    <citation type="submission" date="2020-06" db="EMBL/GenBank/DDBJ databases">
        <title>Helianthus annuus Genome sequencing and assembly Release 2.</title>
        <authorList>
            <person name="Gouzy J."/>
            <person name="Langlade N."/>
            <person name="Munos S."/>
        </authorList>
    </citation>
    <scope>NUCLEOTIDE SEQUENCE</scope>
    <source>
        <tissue evidence="2">Leaves</tissue>
    </source>
</reference>
<evidence type="ECO:0000313" key="2">
    <source>
        <dbReference type="EMBL" id="KAF5784257.1"/>
    </source>
</evidence>
<keyword evidence="3" id="KW-1185">Reference proteome</keyword>
<dbReference type="EMBL" id="MNCJ02000326">
    <property type="protein sequence ID" value="KAF5784257.1"/>
    <property type="molecule type" value="Genomic_DNA"/>
</dbReference>
<dbReference type="PANTHER" id="PTHR35307">
    <property type="entry name" value="PROTEIN, PUTATIVE-RELATED"/>
    <property type="match status" value="1"/>
</dbReference>
<accession>A0A9K3HT89</accession>
<dbReference type="AlphaFoldDB" id="A0A9K3HT89"/>
<proteinExistence type="predicted"/>
<dbReference type="Gramene" id="mRNA:HanXRQr2_Chr11g0517411">
    <property type="protein sequence ID" value="CDS:HanXRQr2_Chr11g0517411.1"/>
    <property type="gene ID" value="HanXRQr2_Chr11g0517411"/>
</dbReference>
<dbReference type="PANTHER" id="PTHR35307:SF9">
    <property type="entry name" value="TRANSMEMBRANE PROTEIN"/>
    <property type="match status" value="1"/>
</dbReference>
<comment type="caution">
    <text evidence="2">The sequence shown here is derived from an EMBL/GenBank/DDBJ whole genome shotgun (WGS) entry which is preliminary data.</text>
</comment>